<evidence type="ECO:0000256" key="7">
    <source>
        <dbReference type="ARBA" id="ARBA00049260"/>
    </source>
</evidence>
<dbReference type="SUPFAM" id="SSF48179">
    <property type="entry name" value="6-phosphogluconate dehydrogenase C-terminal domain-like"/>
    <property type="match status" value="1"/>
</dbReference>
<evidence type="ECO:0000313" key="11">
    <source>
        <dbReference type="Proteomes" id="UP000234857"/>
    </source>
</evidence>
<name>A0A2N5ZKA5_MUIH1</name>
<dbReference type="PROSITE" id="PS51671">
    <property type="entry name" value="ACT"/>
    <property type="match status" value="1"/>
</dbReference>
<dbReference type="EMBL" id="PKTG01000042">
    <property type="protein sequence ID" value="PLX19051.1"/>
    <property type="molecule type" value="Genomic_DNA"/>
</dbReference>
<keyword evidence="5" id="KW-0560">Oxidoreductase</keyword>
<evidence type="ECO:0000256" key="3">
    <source>
        <dbReference type="ARBA" id="ARBA00016891"/>
    </source>
</evidence>
<dbReference type="PANTHER" id="PTHR21363:SF0">
    <property type="entry name" value="PREPHENATE DEHYDROGENASE [NADP(+)]"/>
    <property type="match status" value="1"/>
</dbReference>
<dbReference type="GO" id="GO:0004665">
    <property type="term" value="F:prephenate dehydrogenase (NADP+) activity"/>
    <property type="evidence" value="ECO:0007669"/>
    <property type="project" value="InterPro"/>
</dbReference>
<evidence type="ECO:0000259" key="9">
    <source>
        <dbReference type="PROSITE" id="PS51671"/>
    </source>
</evidence>
<dbReference type="InterPro" id="IPR046826">
    <property type="entry name" value="PDH_N"/>
</dbReference>
<accession>A0A2N5ZKA5</accession>
<dbReference type="Proteomes" id="UP000234857">
    <property type="component" value="Unassembled WGS sequence"/>
</dbReference>
<feature type="domain" description="Prephenate/arogenate dehydrogenase" evidence="8">
    <location>
        <begin position="2"/>
        <end position="279"/>
    </location>
</feature>
<evidence type="ECO:0000256" key="4">
    <source>
        <dbReference type="ARBA" id="ARBA00022498"/>
    </source>
</evidence>
<keyword evidence="4" id="KW-0057">Aromatic amino acid biosynthesis</keyword>
<organism evidence="10 11">
    <name type="scientific">Muiribacterium halophilum</name>
    <dbReference type="NCBI Taxonomy" id="2053465"/>
    <lineage>
        <taxon>Bacteria</taxon>
        <taxon>Candidatus Muiribacteriota</taxon>
        <taxon>Candidatus Muiribacteriia</taxon>
        <taxon>Candidatus Muiribacteriales</taxon>
        <taxon>Candidatus Muiribacteriaceae</taxon>
        <taxon>Candidatus Muiribacterium</taxon>
    </lineage>
</organism>
<dbReference type="InterPro" id="IPR050812">
    <property type="entry name" value="Preph/Arog_dehydrog"/>
</dbReference>
<feature type="domain" description="ACT" evidence="9">
    <location>
        <begin position="283"/>
        <end position="318"/>
    </location>
</feature>
<dbReference type="Gene3D" id="1.10.3660.10">
    <property type="entry name" value="6-phosphogluconate dehydrogenase C-terminal like domain"/>
    <property type="match status" value="1"/>
</dbReference>
<dbReference type="PANTHER" id="PTHR21363">
    <property type="entry name" value="PREPHENATE DEHYDROGENASE"/>
    <property type="match status" value="1"/>
</dbReference>
<protein>
    <recommendedName>
        <fullName evidence="3">Prephenate dehydrogenase</fullName>
        <ecNumber evidence="2">1.3.1.12</ecNumber>
    </recommendedName>
</protein>
<keyword evidence="4" id="KW-0028">Amino-acid biosynthesis</keyword>
<evidence type="ECO:0000256" key="6">
    <source>
        <dbReference type="ARBA" id="ARBA00023027"/>
    </source>
</evidence>
<dbReference type="InterPro" id="IPR046825">
    <property type="entry name" value="PDH_C"/>
</dbReference>
<gene>
    <name evidence="10" type="ORF">C0601_02875</name>
</gene>
<dbReference type="Gene3D" id="3.40.50.720">
    <property type="entry name" value="NAD(P)-binding Rossmann-like Domain"/>
    <property type="match status" value="1"/>
</dbReference>
<dbReference type="EC" id="1.3.1.12" evidence="2"/>
<keyword evidence="6" id="KW-0520">NAD</keyword>
<dbReference type="Pfam" id="PF02153">
    <property type="entry name" value="PDH_N"/>
    <property type="match status" value="1"/>
</dbReference>
<dbReference type="SUPFAM" id="SSF51735">
    <property type="entry name" value="NAD(P)-binding Rossmann-fold domains"/>
    <property type="match status" value="1"/>
</dbReference>
<dbReference type="PROSITE" id="PS51176">
    <property type="entry name" value="PDH_ADH"/>
    <property type="match status" value="1"/>
</dbReference>
<evidence type="ECO:0000256" key="5">
    <source>
        <dbReference type="ARBA" id="ARBA00023002"/>
    </source>
</evidence>
<dbReference type="InterPro" id="IPR003099">
    <property type="entry name" value="Prephen_DH"/>
</dbReference>
<evidence type="ECO:0000313" key="10">
    <source>
        <dbReference type="EMBL" id="PLX19051.1"/>
    </source>
</evidence>
<evidence type="ECO:0000256" key="2">
    <source>
        <dbReference type="ARBA" id="ARBA00012068"/>
    </source>
</evidence>
<sequence length="318" mass="35702">MRKIAVVGTGLMGTSFGLHVQSFYNDVYLLGYDKDPKQSENALKIGAFSRIVDSLTELKGCEFIFVCCPLKYASETIERLFEIVDESTIITDISSVKSQICKRFADKKNFLGGHPMTGSERQGALAAQAEIFDNSLYILCPEINQELSCKKIQIFLEKMNIKIYKMKPSIHDRVVAMASHLPYFVATTLVNSMDGELFEHISSVAGSGFRDTSRVASSPGKMWDIISKENSENILEAINIFKERLDETTVSIKKENTLDISDKEKRLRDSIVENRLAGSGESMLTIDVPDRPGVLSNIFNLLENINIKNIEIEDSREY</sequence>
<comment type="caution">
    <text evidence="10">The sequence shown here is derived from an EMBL/GenBank/DDBJ whole genome shotgun (WGS) entry which is preliminary data.</text>
</comment>
<dbReference type="AlphaFoldDB" id="A0A2N5ZKA5"/>
<reference evidence="10 11" key="1">
    <citation type="submission" date="2017-11" db="EMBL/GenBank/DDBJ databases">
        <title>Genome-resolved metagenomics identifies genetic mobility, metabolic interactions, and unexpected diversity in perchlorate-reducing communities.</title>
        <authorList>
            <person name="Barnum T.P."/>
            <person name="Figueroa I.A."/>
            <person name="Carlstrom C.I."/>
            <person name="Lucas L.N."/>
            <person name="Engelbrektson A.L."/>
            <person name="Coates J.D."/>
        </authorList>
    </citation>
    <scope>NUCLEOTIDE SEQUENCE [LARGE SCALE GENOMIC DNA]</scope>
    <source>
        <strain evidence="10">BM706</strain>
    </source>
</reference>
<dbReference type="GO" id="GO:0008977">
    <property type="term" value="F:prephenate dehydrogenase (NAD+) activity"/>
    <property type="evidence" value="ECO:0007669"/>
    <property type="project" value="UniProtKB-EC"/>
</dbReference>
<comment type="catalytic activity">
    <reaction evidence="7">
        <text>prephenate + NAD(+) = 3-(4-hydroxyphenyl)pyruvate + CO2 + NADH</text>
        <dbReference type="Rhea" id="RHEA:13869"/>
        <dbReference type="ChEBI" id="CHEBI:16526"/>
        <dbReference type="ChEBI" id="CHEBI:29934"/>
        <dbReference type="ChEBI" id="CHEBI:36242"/>
        <dbReference type="ChEBI" id="CHEBI:57540"/>
        <dbReference type="ChEBI" id="CHEBI:57945"/>
        <dbReference type="EC" id="1.3.1.12"/>
    </reaction>
</comment>
<dbReference type="GO" id="GO:0070403">
    <property type="term" value="F:NAD+ binding"/>
    <property type="evidence" value="ECO:0007669"/>
    <property type="project" value="InterPro"/>
</dbReference>
<dbReference type="InterPro" id="IPR008927">
    <property type="entry name" value="6-PGluconate_DH-like_C_sf"/>
</dbReference>
<dbReference type="GO" id="GO:0006571">
    <property type="term" value="P:tyrosine biosynthetic process"/>
    <property type="evidence" value="ECO:0007669"/>
    <property type="project" value="UniProtKB-UniPathway"/>
</dbReference>
<dbReference type="InterPro" id="IPR036291">
    <property type="entry name" value="NAD(P)-bd_dom_sf"/>
</dbReference>
<dbReference type="Pfam" id="PF20463">
    <property type="entry name" value="PDH_C"/>
    <property type="match status" value="1"/>
</dbReference>
<proteinExistence type="predicted"/>
<comment type="pathway">
    <text evidence="1">Amino-acid biosynthesis; L-tyrosine biosynthesis; (4-hydroxyphenyl)pyruvate from prephenate (NAD(+) route): step 1/1.</text>
</comment>
<evidence type="ECO:0000259" key="8">
    <source>
        <dbReference type="PROSITE" id="PS51176"/>
    </source>
</evidence>
<dbReference type="InterPro" id="IPR002912">
    <property type="entry name" value="ACT_dom"/>
</dbReference>
<dbReference type="UniPathway" id="UPA00122">
    <property type="reaction ID" value="UER00961"/>
</dbReference>
<keyword evidence="4" id="KW-0827">Tyrosine biosynthesis</keyword>
<evidence type="ECO:0000256" key="1">
    <source>
        <dbReference type="ARBA" id="ARBA00005067"/>
    </source>
</evidence>